<evidence type="ECO:0000313" key="2">
    <source>
        <dbReference type="Proteomes" id="UP000637769"/>
    </source>
</evidence>
<keyword evidence="2" id="KW-1185">Reference proteome</keyword>
<dbReference type="Proteomes" id="UP000637769">
    <property type="component" value="Unassembled WGS sequence"/>
</dbReference>
<gene>
    <name evidence="1" type="ORF">GCM10007207_22810</name>
</gene>
<organism evidence="1 2">
    <name type="scientific">Asaia siamensis</name>
    <dbReference type="NCBI Taxonomy" id="110479"/>
    <lineage>
        <taxon>Bacteria</taxon>
        <taxon>Pseudomonadati</taxon>
        <taxon>Pseudomonadota</taxon>
        <taxon>Alphaproteobacteria</taxon>
        <taxon>Acetobacterales</taxon>
        <taxon>Acetobacteraceae</taxon>
        <taxon>Asaia</taxon>
    </lineage>
</organism>
<reference evidence="2" key="1">
    <citation type="journal article" date="2019" name="Int. J. Syst. Evol. Microbiol.">
        <title>The Global Catalogue of Microorganisms (GCM) 10K type strain sequencing project: providing services to taxonomists for standard genome sequencing and annotation.</title>
        <authorList>
            <consortium name="The Broad Institute Genomics Platform"/>
            <consortium name="The Broad Institute Genome Sequencing Center for Infectious Disease"/>
            <person name="Wu L."/>
            <person name="Ma J."/>
        </authorList>
    </citation>
    <scope>NUCLEOTIDE SEQUENCE [LARGE SCALE GENOMIC DNA]</scope>
    <source>
        <strain evidence="2">CCM 7132</strain>
    </source>
</reference>
<proteinExistence type="predicted"/>
<evidence type="ECO:0000313" key="1">
    <source>
        <dbReference type="EMBL" id="GGC36650.1"/>
    </source>
</evidence>
<name>A0ABQ1MD74_9PROT</name>
<comment type="caution">
    <text evidence="1">The sequence shown here is derived from an EMBL/GenBank/DDBJ whole genome shotgun (WGS) entry which is preliminary data.</text>
</comment>
<accession>A0ABQ1MD74</accession>
<dbReference type="EMBL" id="BMCH01000006">
    <property type="protein sequence ID" value="GGC36650.1"/>
    <property type="molecule type" value="Genomic_DNA"/>
</dbReference>
<protein>
    <submittedName>
        <fullName evidence="1">Uncharacterized protein</fullName>
    </submittedName>
</protein>
<sequence length="98" mass="10864">MRENRPAARDGLSSPVLSYDARKNELADTRPDAMKRAFWHTLISRRVTGRAVQILKLASVMITEAALLRPISAALIFGLQIRLLKLARKRGLAAKRGG</sequence>